<comment type="caution">
    <text evidence="5">The sequence shown here is derived from an EMBL/GenBank/DDBJ whole genome shotgun (WGS) entry which is preliminary data.</text>
</comment>
<keyword evidence="4" id="KW-0012">Acyltransferase</keyword>
<evidence type="ECO:0000313" key="5">
    <source>
        <dbReference type="EMBL" id="MFC2254539.1"/>
    </source>
</evidence>
<evidence type="ECO:0000256" key="4">
    <source>
        <dbReference type="ARBA" id="ARBA00023315"/>
    </source>
</evidence>
<dbReference type="InterPro" id="IPR020019">
    <property type="entry name" value="AcTrfase_PglD-like"/>
</dbReference>
<dbReference type="PANTHER" id="PTHR43300:SF7">
    <property type="entry name" value="UDP-N-ACETYLBACILLOSAMINE N-ACETYLTRANSFERASE"/>
    <property type="match status" value="1"/>
</dbReference>
<dbReference type="InterPro" id="IPR001451">
    <property type="entry name" value="Hexapep"/>
</dbReference>
<dbReference type="NCBIfam" id="TIGR03570">
    <property type="entry name" value="NeuD_NnaD"/>
    <property type="match status" value="1"/>
</dbReference>
<gene>
    <name evidence="5" type="ORF">ACETRX_33350</name>
</gene>
<evidence type="ECO:0000256" key="3">
    <source>
        <dbReference type="ARBA" id="ARBA00022737"/>
    </source>
</evidence>
<dbReference type="PROSITE" id="PS00101">
    <property type="entry name" value="HEXAPEP_TRANSFERASES"/>
    <property type="match status" value="1"/>
</dbReference>
<dbReference type="InterPro" id="IPR050179">
    <property type="entry name" value="Trans_hexapeptide_repeat"/>
</dbReference>
<dbReference type="Proteomes" id="UP001595190">
    <property type="component" value="Unassembled WGS sequence"/>
</dbReference>
<dbReference type="InterPro" id="IPR018357">
    <property type="entry name" value="Hexapep_transf_CS"/>
</dbReference>
<accession>A0ABV6ZQU3</accession>
<reference evidence="5 6" key="1">
    <citation type="submission" date="2024-09" db="EMBL/GenBank/DDBJ databases">
        <title>Description of Labrys sedimenti sp. nov., isolated from a diclofenac-degrading enrichment culture, and genome-based reclassification of Labrys portucalensis as a later heterotypic synonym of Labrys neptuniae.</title>
        <authorList>
            <person name="Tancsics A."/>
            <person name="Csepanyi A."/>
        </authorList>
    </citation>
    <scope>NUCLEOTIDE SEQUENCE [LARGE SCALE GENOMIC DNA]</scope>
    <source>
        <strain evidence="5 6">LMG 23412</strain>
    </source>
</reference>
<evidence type="ECO:0000256" key="1">
    <source>
        <dbReference type="ARBA" id="ARBA00007274"/>
    </source>
</evidence>
<comment type="similarity">
    <text evidence="1">Belongs to the transferase hexapeptide repeat family.</text>
</comment>
<keyword evidence="3" id="KW-0677">Repeat</keyword>
<dbReference type="Gene3D" id="3.40.50.20">
    <property type="match status" value="1"/>
</dbReference>
<proteinExistence type="inferred from homology"/>
<dbReference type="InterPro" id="IPR011004">
    <property type="entry name" value="Trimer_LpxA-like_sf"/>
</dbReference>
<dbReference type="SUPFAM" id="SSF51161">
    <property type="entry name" value="Trimeric LpxA-like enzymes"/>
    <property type="match status" value="1"/>
</dbReference>
<protein>
    <submittedName>
        <fullName evidence="5">Acetyltransferase</fullName>
    </submittedName>
</protein>
<organism evidence="5 6">
    <name type="scientific">Labrys neptuniae</name>
    <dbReference type="NCBI Taxonomy" id="376174"/>
    <lineage>
        <taxon>Bacteria</taxon>
        <taxon>Pseudomonadati</taxon>
        <taxon>Pseudomonadota</taxon>
        <taxon>Alphaproteobacteria</taxon>
        <taxon>Hyphomicrobiales</taxon>
        <taxon>Xanthobacteraceae</taxon>
        <taxon>Labrys</taxon>
    </lineage>
</organism>
<dbReference type="CDD" id="cd03360">
    <property type="entry name" value="LbH_AT_putative"/>
    <property type="match status" value="1"/>
</dbReference>
<sequence>MTEAVLWGGTGHSRVLRELLGHLGITVAAVIDNREIESPFAGAETLRGIEGLRSWLHNRAKSSTVPCYALAIGGGYGRDRLAIARDLDALGLKHTSLVHPTAMVASDAVLSKGSQVLIGAVVATCVRVGTCSIINSRASVDHDCIIGDGVHIGPGATLCGQIEVGDGVFVGAGATVLPRIKIGSDATIGAGAVVTKDVPPGITVLGVPARPQQGQ</sequence>
<dbReference type="RefSeq" id="WP_394315215.1">
    <property type="nucleotide sequence ID" value="NZ_JBHGPK010000036.1"/>
</dbReference>
<dbReference type="PANTHER" id="PTHR43300">
    <property type="entry name" value="ACETYLTRANSFERASE"/>
    <property type="match status" value="1"/>
</dbReference>
<name>A0ABV6ZQU3_9HYPH</name>
<dbReference type="EMBL" id="JBHGPK010000036">
    <property type="protein sequence ID" value="MFC2254539.1"/>
    <property type="molecule type" value="Genomic_DNA"/>
</dbReference>
<dbReference type="Gene3D" id="2.160.10.10">
    <property type="entry name" value="Hexapeptide repeat proteins"/>
    <property type="match status" value="1"/>
</dbReference>
<keyword evidence="2" id="KW-0808">Transferase</keyword>
<evidence type="ECO:0000313" key="6">
    <source>
        <dbReference type="Proteomes" id="UP001595190"/>
    </source>
</evidence>
<evidence type="ECO:0000256" key="2">
    <source>
        <dbReference type="ARBA" id="ARBA00022679"/>
    </source>
</evidence>
<dbReference type="Pfam" id="PF00132">
    <property type="entry name" value="Hexapep"/>
    <property type="match status" value="1"/>
</dbReference>